<keyword evidence="4" id="KW-0963">Cytoplasm</keyword>
<comment type="subcellular location">
    <subcellularLocation>
        <location evidence="1">Cytoplasm</location>
    </subcellularLocation>
</comment>
<feature type="domain" description="Aminoacyl-tRNA synthetase class Ia" evidence="16">
    <location>
        <begin position="134"/>
        <end position="752"/>
    </location>
</feature>
<evidence type="ECO:0000256" key="4">
    <source>
        <dbReference type="ARBA" id="ARBA00022490"/>
    </source>
</evidence>
<dbReference type="SUPFAM" id="SSF52374">
    <property type="entry name" value="Nucleotidylyl transferase"/>
    <property type="match status" value="1"/>
</dbReference>
<dbReference type="SUPFAM" id="SSF46589">
    <property type="entry name" value="tRNA-binding arm"/>
    <property type="match status" value="1"/>
</dbReference>
<dbReference type="InterPro" id="IPR033705">
    <property type="entry name" value="Anticodon_Ia_Val"/>
</dbReference>
<name>A0ABD3NS81_9STRA</name>
<gene>
    <name evidence="19" type="ORF">ACHAWO_011768</name>
</gene>
<dbReference type="SUPFAM" id="SSF47323">
    <property type="entry name" value="Anticodon-binding domain of a subclass of class I aminoacyl-tRNA synthetases"/>
    <property type="match status" value="1"/>
</dbReference>
<keyword evidence="9 14" id="KW-0175">Coiled coil</keyword>
<dbReference type="GO" id="GO:0004832">
    <property type="term" value="F:valine-tRNA ligase activity"/>
    <property type="evidence" value="ECO:0007669"/>
    <property type="project" value="UniProtKB-EC"/>
</dbReference>
<dbReference type="GO" id="GO:0006412">
    <property type="term" value="P:translation"/>
    <property type="evidence" value="ECO:0007669"/>
    <property type="project" value="UniProtKB-KW"/>
</dbReference>
<comment type="similarity">
    <text evidence="2 13">Belongs to the class-I aminoacyl-tRNA synthetase family.</text>
</comment>
<comment type="caution">
    <text evidence="19">The sequence shown here is derived from an EMBL/GenBank/DDBJ whole genome shotgun (WGS) entry which is preliminary data.</text>
</comment>
<dbReference type="GO" id="GO:0005737">
    <property type="term" value="C:cytoplasm"/>
    <property type="evidence" value="ECO:0007669"/>
    <property type="project" value="UniProtKB-SubCell"/>
</dbReference>
<feature type="compositionally biased region" description="Basic residues" evidence="15">
    <location>
        <begin position="26"/>
        <end position="41"/>
    </location>
</feature>
<dbReference type="PRINTS" id="PR00986">
    <property type="entry name" value="TRNASYNTHVAL"/>
</dbReference>
<dbReference type="InterPro" id="IPR001412">
    <property type="entry name" value="aa-tRNA-synth_I_CS"/>
</dbReference>
<keyword evidence="6 13" id="KW-0547">Nucleotide-binding</keyword>
<dbReference type="Proteomes" id="UP001530400">
    <property type="component" value="Unassembled WGS sequence"/>
</dbReference>
<dbReference type="EMBL" id="JALLPJ020001015">
    <property type="protein sequence ID" value="KAL3777952.1"/>
    <property type="molecule type" value="Genomic_DNA"/>
</dbReference>
<feature type="region of interest" description="Disordered" evidence="15">
    <location>
        <begin position="1"/>
        <end position="81"/>
    </location>
</feature>
<dbReference type="CDD" id="cd07962">
    <property type="entry name" value="Anticodon_Ia_Val"/>
    <property type="match status" value="1"/>
</dbReference>
<feature type="coiled-coil region" evidence="14">
    <location>
        <begin position="1058"/>
        <end position="1085"/>
    </location>
</feature>
<dbReference type="FunFam" id="3.40.50.620:FF:000078">
    <property type="entry name" value="Valine--tRNA ligase, mitochondrial"/>
    <property type="match status" value="1"/>
</dbReference>
<dbReference type="PROSITE" id="PS00178">
    <property type="entry name" value="AA_TRNA_LIGASE_I"/>
    <property type="match status" value="1"/>
</dbReference>
<dbReference type="InterPro" id="IPR009008">
    <property type="entry name" value="Val/Leu/Ile-tRNA-synth_edit"/>
</dbReference>
<dbReference type="FunFam" id="3.40.50.620:FF:000020">
    <property type="entry name" value="Valine--tRNA ligase, mitochondrial"/>
    <property type="match status" value="1"/>
</dbReference>
<sequence length="1091" mass="122503">MSIDETKEAPADDAAAAEGGGEKLSKKQLKKLAKGKVKKDKPKPTWGEPGQKKKSKEEGGGANKAISLPKREYVNDTPKGEKKRLGEMEEAYHPVAVESAWQDWWEARYVTSHDTLALIFSIKSGFYSCSPATAMSKPPSEKFVMVIPPPNVTGSLHLGHALTAAVEDTLTRWHRMKGDATLYVPGTDHAGIATQSVVEKMIMKQDNKTRHDLGRDAFISKVWEWKGEYGNRITTQLRRLGSSVDWSRERFTMDDMCSKAVIEAFNQFHEAGLLYRAERLGNWSCALKSAISDIEVDYIDLEGRTFLEVKTHKGNPNDAKGRYEFGVLTSFAYPVEDSEEKLIVATTRLETMLGDTAVAIHPEDPRYKHLHGKFVIHPFNGRRIPIICDGTLVDMTFGTGAVKITPAHDPNDYECGKRHNLEFITVLTPEGAINHNGAPFEGIMRYDARIAVEEALKEKGLYVGKEPNKMRLGLCSRSGDILEPMITPQWYVNCDSMAKRATDAVRNGELKIIPAEHEKTWFQWLDNIRDWCVSRQLWWGHQIPAYFATRKGEEGILKTDMSNNDRWIVARSEEDAYEKAMKLLGCSRDDVVLERDEDVLDTWFSSGLFPFSVMGWPDNTDDFKAFYPTSLLETGLDILFFWVARMVMMGLQLTDTLPFHTVYLHAMVRDKDGRKMSKSLGNVIDPLEVIDGCTLQTLLDKLEGGNLPPKEVARAKKDQEADFPDGIPECGSDALRFGLLAYTVQGRDVNLDMKRVVGYRLFCNKLWNATRFALQFVSDFQPTANILDDLMSSGKMAVRDKFMISRLMACSETVNDCFTNYKFGDAQMESYSYWMNDVCDVFLELIKPVVYDKSDENKDSRWAAQATLWVAIEAGLRILHPMMPFVTEELWQRLPGRGTLGDSEPQTIMLAEYPQCNPAFRDLGAEESMEVAMKIIRACRSLRQQYNIANKVLTHFFVKIASGSPEAAAIAQTDDIKTLGKAAVVDINPAEDVVPKSVGIVVIDESTTVLMDIKGLVDYAAEIKKLEKQLTKTTGPMDQLEKKMAAPGYEENVADDIKAKNIENLDGLKKKAADIEEAISNFKNLAELESS</sequence>
<evidence type="ECO:0000313" key="19">
    <source>
        <dbReference type="EMBL" id="KAL3777952.1"/>
    </source>
</evidence>
<dbReference type="AlphaFoldDB" id="A0ABD3NS81"/>
<dbReference type="InterPro" id="IPR009080">
    <property type="entry name" value="tRNAsynth_Ia_anticodon-bd"/>
</dbReference>
<dbReference type="InterPro" id="IPR013155">
    <property type="entry name" value="M/V/L/I-tRNA-synth_anticd-bd"/>
</dbReference>
<keyword evidence="8 13" id="KW-0648">Protein biosynthesis</keyword>
<dbReference type="Pfam" id="PF10458">
    <property type="entry name" value="Val_tRNA-synt_C"/>
    <property type="match status" value="1"/>
</dbReference>
<evidence type="ECO:0000259" key="17">
    <source>
        <dbReference type="Pfam" id="PF08264"/>
    </source>
</evidence>
<evidence type="ECO:0000256" key="13">
    <source>
        <dbReference type="RuleBase" id="RU363035"/>
    </source>
</evidence>
<dbReference type="InterPro" id="IPR019499">
    <property type="entry name" value="Val-tRNA_synth_tRNA-bd"/>
</dbReference>
<accession>A0ABD3NS81</accession>
<dbReference type="Gene3D" id="3.40.50.620">
    <property type="entry name" value="HUPs"/>
    <property type="match status" value="2"/>
</dbReference>
<keyword evidence="7 13" id="KW-0067">ATP-binding</keyword>
<dbReference type="HAMAP" id="MF_02004">
    <property type="entry name" value="Val_tRNA_synth_type1"/>
    <property type="match status" value="1"/>
</dbReference>
<dbReference type="SUPFAM" id="SSF50677">
    <property type="entry name" value="ValRS/IleRS/LeuRS editing domain"/>
    <property type="match status" value="1"/>
</dbReference>
<evidence type="ECO:0000256" key="3">
    <source>
        <dbReference type="ARBA" id="ARBA00013169"/>
    </source>
</evidence>
<dbReference type="GO" id="GO:0005524">
    <property type="term" value="F:ATP binding"/>
    <property type="evidence" value="ECO:0007669"/>
    <property type="project" value="UniProtKB-KW"/>
</dbReference>
<evidence type="ECO:0000256" key="9">
    <source>
        <dbReference type="ARBA" id="ARBA00023054"/>
    </source>
</evidence>
<evidence type="ECO:0000259" key="16">
    <source>
        <dbReference type="Pfam" id="PF00133"/>
    </source>
</evidence>
<dbReference type="Gene3D" id="1.10.287.380">
    <property type="entry name" value="Valyl-tRNA synthetase, C-terminal domain"/>
    <property type="match status" value="1"/>
</dbReference>
<evidence type="ECO:0000259" key="18">
    <source>
        <dbReference type="Pfam" id="PF10458"/>
    </source>
</evidence>
<dbReference type="Gene3D" id="3.90.740.10">
    <property type="entry name" value="Valyl/Leucyl/Isoleucyl-tRNA synthetase, editing domain"/>
    <property type="match status" value="2"/>
</dbReference>
<feature type="compositionally biased region" description="Basic and acidic residues" evidence="15">
    <location>
        <begin position="69"/>
        <end position="81"/>
    </location>
</feature>
<dbReference type="Pfam" id="PF08264">
    <property type="entry name" value="Anticodon_1"/>
    <property type="match status" value="1"/>
</dbReference>
<dbReference type="NCBIfam" id="NF004349">
    <property type="entry name" value="PRK05729.1"/>
    <property type="match status" value="1"/>
</dbReference>
<reference evidence="19 20" key="1">
    <citation type="submission" date="2024-10" db="EMBL/GenBank/DDBJ databases">
        <title>Updated reference genomes for cyclostephanoid diatoms.</title>
        <authorList>
            <person name="Roberts W.R."/>
            <person name="Alverson A.J."/>
        </authorList>
    </citation>
    <scope>NUCLEOTIDE SEQUENCE [LARGE SCALE GENOMIC DNA]</scope>
    <source>
        <strain evidence="19 20">AJA010-31</strain>
    </source>
</reference>
<dbReference type="InterPro" id="IPR010978">
    <property type="entry name" value="tRNA-bd_arm"/>
</dbReference>
<evidence type="ECO:0000256" key="15">
    <source>
        <dbReference type="SAM" id="MobiDB-lite"/>
    </source>
</evidence>
<evidence type="ECO:0000256" key="7">
    <source>
        <dbReference type="ARBA" id="ARBA00022840"/>
    </source>
</evidence>
<evidence type="ECO:0000256" key="8">
    <source>
        <dbReference type="ARBA" id="ARBA00022917"/>
    </source>
</evidence>
<keyword evidence="10 13" id="KW-0030">Aminoacyl-tRNA synthetase</keyword>
<dbReference type="FunFam" id="3.90.740.10:FF:000010">
    <property type="entry name" value="Valine--tRNA ligase"/>
    <property type="match status" value="1"/>
</dbReference>
<feature type="compositionally biased region" description="Basic and acidic residues" evidence="15">
    <location>
        <begin position="1"/>
        <end position="10"/>
    </location>
</feature>
<organism evidence="19 20">
    <name type="scientific">Cyclotella atomus</name>
    <dbReference type="NCBI Taxonomy" id="382360"/>
    <lineage>
        <taxon>Eukaryota</taxon>
        <taxon>Sar</taxon>
        <taxon>Stramenopiles</taxon>
        <taxon>Ochrophyta</taxon>
        <taxon>Bacillariophyta</taxon>
        <taxon>Coscinodiscophyceae</taxon>
        <taxon>Thalassiosirophycidae</taxon>
        <taxon>Stephanodiscales</taxon>
        <taxon>Stephanodiscaceae</taxon>
        <taxon>Cyclotella</taxon>
    </lineage>
</organism>
<dbReference type="NCBIfam" id="TIGR00422">
    <property type="entry name" value="valS"/>
    <property type="match status" value="1"/>
</dbReference>
<evidence type="ECO:0000256" key="12">
    <source>
        <dbReference type="ARBA" id="ARBA00047552"/>
    </source>
</evidence>
<evidence type="ECO:0000256" key="11">
    <source>
        <dbReference type="ARBA" id="ARBA00029936"/>
    </source>
</evidence>
<evidence type="ECO:0000256" key="2">
    <source>
        <dbReference type="ARBA" id="ARBA00005594"/>
    </source>
</evidence>
<dbReference type="PANTHER" id="PTHR11946">
    <property type="entry name" value="VALYL-TRNA SYNTHETASES"/>
    <property type="match status" value="1"/>
</dbReference>
<dbReference type="EC" id="6.1.1.9" evidence="3"/>
<evidence type="ECO:0000256" key="1">
    <source>
        <dbReference type="ARBA" id="ARBA00004496"/>
    </source>
</evidence>
<dbReference type="Gene3D" id="1.10.730.10">
    <property type="entry name" value="Isoleucyl-tRNA Synthetase, Domain 1"/>
    <property type="match status" value="1"/>
</dbReference>
<dbReference type="InterPro" id="IPR002303">
    <property type="entry name" value="Valyl-tRNA_ligase"/>
</dbReference>
<dbReference type="InterPro" id="IPR037118">
    <property type="entry name" value="Val-tRNA_synth_C_sf"/>
</dbReference>
<dbReference type="FunFam" id="1.10.730.10:FF:000009">
    <property type="entry name" value="Valine--tRNA ligase, mitochondrial"/>
    <property type="match status" value="1"/>
</dbReference>
<evidence type="ECO:0000256" key="14">
    <source>
        <dbReference type="SAM" id="Coils"/>
    </source>
</evidence>
<proteinExistence type="inferred from homology"/>
<comment type="catalytic activity">
    <reaction evidence="12">
        <text>tRNA(Val) + L-valine + ATP = L-valyl-tRNA(Val) + AMP + diphosphate</text>
        <dbReference type="Rhea" id="RHEA:10704"/>
        <dbReference type="Rhea" id="RHEA-COMP:9672"/>
        <dbReference type="Rhea" id="RHEA-COMP:9708"/>
        <dbReference type="ChEBI" id="CHEBI:30616"/>
        <dbReference type="ChEBI" id="CHEBI:33019"/>
        <dbReference type="ChEBI" id="CHEBI:57762"/>
        <dbReference type="ChEBI" id="CHEBI:78442"/>
        <dbReference type="ChEBI" id="CHEBI:78537"/>
        <dbReference type="ChEBI" id="CHEBI:456215"/>
        <dbReference type="EC" id="6.1.1.9"/>
    </reaction>
</comment>
<dbReference type="InterPro" id="IPR014729">
    <property type="entry name" value="Rossmann-like_a/b/a_fold"/>
</dbReference>
<dbReference type="Pfam" id="PF00133">
    <property type="entry name" value="tRNA-synt_1"/>
    <property type="match status" value="1"/>
</dbReference>
<evidence type="ECO:0000256" key="6">
    <source>
        <dbReference type="ARBA" id="ARBA00022741"/>
    </source>
</evidence>
<evidence type="ECO:0000313" key="20">
    <source>
        <dbReference type="Proteomes" id="UP001530400"/>
    </source>
</evidence>
<evidence type="ECO:0000256" key="5">
    <source>
        <dbReference type="ARBA" id="ARBA00022598"/>
    </source>
</evidence>
<feature type="domain" description="Methionyl/Valyl/Leucyl/Isoleucyl-tRNA synthetase anticodon-binding" evidence="17">
    <location>
        <begin position="800"/>
        <end position="951"/>
    </location>
</feature>
<protein>
    <recommendedName>
        <fullName evidence="3">valine--tRNA ligase</fullName>
        <ecNumber evidence="3">6.1.1.9</ecNumber>
    </recommendedName>
    <alternativeName>
        <fullName evidence="11">Valyl-tRNA synthetase</fullName>
    </alternativeName>
</protein>
<dbReference type="PANTHER" id="PTHR11946:SF109">
    <property type="entry name" value="VALINE--TRNA LIGASE"/>
    <property type="match status" value="1"/>
</dbReference>
<evidence type="ECO:0000256" key="10">
    <source>
        <dbReference type="ARBA" id="ARBA00023146"/>
    </source>
</evidence>
<keyword evidence="5 13" id="KW-0436">Ligase</keyword>
<feature type="domain" description="Valyl-tRNA synthetase tRNA-binding arm" evidence="18">
    <location>
        <begin position="1018"/>
        <end position="1081"/>
    </location>
</feature>
<dbReference type="InterPro" id="IPR002300">
    <property type="entry name" value="aa-tRNA-synth_Ia"/>
</dbReference>
<dbReference type="FunFam" id="3.90.740.10:FF:000008">
    <property type="entry name" value="Valine--tRNA ligase, mitochondrial"/>
    <property type="match status" value="1"/>
</dbReference>
<dbReference type="CDD" id="cd00817">
    <property type="entry name" value="ValRS_core"/>
    <property type="match status" value="1"/>
</dbReference>
<keyword evidence="20" id="KW-1185">Reference proteome</keyword>